<sequence>MRKLHILTWVVVLLCCYSCKKDKTTESENSKQAAATQSDQGGYTAMTYNVVIDTNLVPIDTVNRMIRSYLRSLDGEDDNLRSLILNAETLREYLKDSSIKEVKLMFAHTQSYMNSGHEGQPVGLKSNALTIVLAGYRADGTYVLSQGYKVPDRARPCPTSCPLVGSASKDVIE</sequence>
<proteinExistence type="predicted"/>
<comment type="caution">
    <text evidence="1">The sequence shown here is derived from an EMBL/GenBank/DDBJ whole genome shotgun (WGS) entry which is preliminary data.</text>
</comment>
<evidence type="ECO:0000313" key="2">
    <source>
        <dbReference type="Proteomes" id="UP000240572"/>
    </source>
</evidence>
<name>A0A2P8CXK7_9BACT</name>
<accession>A0A2P8CXK7</accession>
<dbReference type="AlphaFoldDB" id="A0A2P8CXK7"/>
<protein>
    <submittedName>
        <fullName evidence="1">Uncharacterized protein</fullName>
    </submittedName>
</protein>
<organism evidence="1 2">
    <name type="scientific">Taibaiella chishuiensis</name>
    <dbReference type="NCBI Taxonomy" id="1434707"/>
    <lineage>
        <taxon>Bacteria</taxon>
        <taxon>Pseudomonadati</taxon>
        <taxon>Bacteroidota</taxon>
        <taxon>Chitinophagia</taxon>
        <taxon>Chitinophagales</taxon>
        <taxon>Chitinophagaceae</taxon>
        <taxon>Taibaiella</taxon>
    </lineage>
</organism>
<evidence type="ECO:0000313" key="1">
    <source>
        <dbReference type="EMBL" id="PSK89704.1"/>
    </source>
</evidence>
<gene>
    <name evidence="1" type="ORF">B0I18_1103</name>
</gene>
<keyword evidence="2" id="KW-1185">Reference proteome</keyword>
<dbReference type="RefSeq" id="WP_106524516.1">
    <property type="nucleotide sequence ID" value="NZ_PYGD01000010.1"/>
</dbReference>
<dbReference type="Proteomes" id="UP000240572">
    <property type="component" value="Unassembled WGS sequence"/>
</dbReference>
<dbReference type="EMBL" id="PYGD01000010">
    <property type="protein sequence ID" value="PSK89704.1"/>
    <property type="molecule type" value="Genomic_DNA"/>
</dbReference>
<reference evidence="1 2" key="1">
    <citation type="submission" date="2018-03" db="EMBL/GenBank/DDBJ databases">
        <title>Genomic Encyclopedia of Type Strains, Phase III (KMG-III): the genomes of soil and plant-associated and newly described type strains.</title>
        <authorList>
            <person name="Whitman W."/>
        </authorList>
    </citation>
    <scope>NUCLEOTIDE SEQUENCE [LARGE SCALE GENOMIC DNA]</scope>
    <source>
        <strain evidence="1 2">CGMCC 1.12700</strain>
    </source>
</reference>
<dbReference type="OrthoDB" id="676815at2"/>